<name>A0ABP9KH61_9NOCA</name>
<dbReference type="RefSeq" id="WP_345496411.1">
    <property type="nucleotide sequence ID" value="NZ_BAABJM010000002.1"/>
</dbReference>
<comment type="caution">
    <text evidence="2">The sequence shown here is derived from an EMBL/GenBank/DDBJ whole genome shotgun (WGS) entry which is preliminary data.</text>
</comment>
<dbReference type="InterPro" id="IPR007278">
    <property type="entry name" value="DUF397"/>
</dbReference>
<dbReference type="Proteomes" id="UP001500603">
    <property type="component" value="Unassembled WGS sequence"/>
</dbReference>
<evidence type="ECO:0000313" key="3">
    <source>
        <dbReference type="Proteomes" id="UP001500603"/>
    </source>
</evidence>
<dbReference type="Pfam" id="PF04149">
    <property type="entry name" value="DUF397"/>
    <property type="match status" value="1"/>
</dbReference>
<keyword evidence="3" id="KW-1185">Reference proteome</keyword>
<organism evidence="2 3">
    <name type="scientific">Nocardia callitridis</name>
    <dbReference type="NCBI Taxonomy" id="648753"/>
    <lineage>
        <taxon>Bacteria</taxon>
        <taxon>Bacillati</taxon>
        <taxon>Actinomycetota</taxon>
        <taxon>Actinomycetes</taxon>
        <taxon>Mycobacteriales</taxon>
        <taxon>Nocardiaceae</taxon>
        <taxon>Nocardia</taxon>
    </lineage>
</organism>
<proteinExistence type="predicted"/>
<protein>
    <recommendedName>
        <fullName evidence="1">DUF397 domain-containing protein</fullName>
    </recommendedName>
</protein>
<feature type="domain" description="DUF397" evidence="1">
    <location>
        <begin position="4"/>
        <end position="56"/>
    </location>
</feature>
<evidence type="ECO:0000259" key="1">
    <source>
        <dbReference type="Pfam" id="PF04149"/>
    </source>
</evidence>
<sequence length="111" mass="11917">MSTHFFKSSYSGGDKTCVEVGHTHDAVLIRDDKYVGEKSQQPTISVAAEEWSKFLDLAVSSSSGNIGEVEVAVLRDGGAAISSGETTLVFNRDEWEAFAKGVADGEFNRPS</sequence>
<accession>A0ABP9KH61</accession>
<reference evidence="3" key="1">
    <citation type="journal article" date="2019" name="Int. J. Syst. Evol. Microbiol.">
        <title>The Global Catalogue of Microorganisms (GCM) 10K type strain sequencing project: providing services to taxonomists for standard genome sequencing and annotation.</title>
        <authorList>
            <consortium name="The Broad Institute Genomics Platform"/>
            <consortium name="The Broad Institute Genome Sequencing Center for Infectious Disease"/>
            <person name="Wu L."/>
            <person name="Ma J."/>
        </authorList>
    </citation>
    <scope>NUCLEOTIDE SEQUENCE [LARGE SCALE GENOMIC DNA]</scope>
    <source>
        <strain evidence="3">JCM 18298</strain>
    </source>
</reference>
<evidence type="ECO:0000313" key="2">
    <source>
        <dbReference type="EMBL" id="GAA5056767.1"/>
    </source>
</evidence>
<gene>
    <name evidence="2" type="ORF">GCM10023318_34580</name>
</gene>
<dbReference type="EMBL" id="BAABJM010000002">
    <property type="protein sequence ID" value="GAA5056767.1"/>
    <property type="molecule type" value="Genomic_DNA"/>
</dbReference>